<dbReference type="Pfam" id="PF02578">
    <property type="entry name" value="Cu-oxidase_4"/>
    <property type="match status" value="1"/>
</dbReference>
<evidence type="ECO:0000256" key="7">
    <source>
        <dbReference type="ARBA" id="ARBA00047989"/>
    </source>
</evidence>
<keyword evidence="3" id="KW-0808">Transferase</keyword>
<evidence type="ECO:0000256" key="9">
    <source>
        <dbReference type="ARBA" id="ARBA00049893"/>
    </source>
</evidence>
<comment type="similarity">
    <text evidence="2 10">Belongs to the purine nucleoside phosphorylase YfiH/LACC1 family.</text>
</comment>
<keyword evidence="6" id="KW-0862">Zinc</keyword>
<dbReference type="EMBL" id="LR778175">
    <property type="protein sequence ID" value="CAB1276837.1"/>
    <property type="molecule type" value="Genomic_DNA"/>
</dbReference>
<comment type="catalytic activity">
    <reaction evidence="9">
        <text>S-methyl-5'-thioadenosine + phosphate = 5-(methylsulfanyl)-alpha-D-ribose 1-phosphate + adenine</text>
        <dbReference type="Rhea" id="RHEA:11852"/>
        <dbReference type="ChEBI" id="CHEBI:16708"/>
        <dbReference type="ChEBI" id="CHEBI:17509"/>
        <dbReference type="ChEBI" id="CHEBI:43474"/>
        <dbReference type="ChEBI" id="CHEBI:58533"/>
        <dbReference type="EC" id="2.4.2.28"/>
    </reaction>
    <physiologicalReaction direction="left-to-right" evidence="9">
        <dbReference type="Rhea" id="RHEA:11853"/>
    </physiologicalReaction>
</comment>
<dbReference type="GO" id="GO:0016787">
    <property type="term" value="F:hydrolase activity"/>
    <property type="evidence" value="ECO:0007669"/>
    <property type="project" value="UniProtKB-KW"/>
</dbReference>
<proteinExistence type="inferred from homology"/>
<evidence type="ECO:0000256" key="2">
    <source>
        <dbReference type="ARBA" id="ARBA00007353"/>
    </source>
</evidence>
<comment type="catalytic activity">
    <reaction evidence="7">
        <text>adenosine + H2O + H(+) = inosine + NH4(+)</text>
        <dbReference type="Rhea" id="RHEA:24408"/>
        <dbReference type="ChEBI" id="CHEBI:15377"/>
        <dbReference type="ChEBI" id="CHEBI:15378"/>
        <dbReference type="ChEBI" id="CHEBI:16335"/>
        <dbReference type="ChEBI" id="CHEBI:17596"/>
        <dbReference type="ChEBI" id="CHEBI:28938"/>
        <dbReference type="EC" id="3.5.4.4"/>
    </reaction>
    <physiologicalReaction direction="left-to-right" evidence="7">
        <dbReference type="Rhea" id="RHEA:24409"/>
    </physiologicalReaction>
</comment>
<sequence length="243" mass="27142">MLPTITPNWPVLNHIYAYTTTRQGGISTAPYDSLNLGDHVGDISESVKQNREILYQALSLPNEPIWLTQIHSNKVIDGANHTDRQGDGCFSHHPNVVCAILTADCLPILICNRQGDKIAAIHGGWRGLASGIIKNAIEKLATPAEELLVWLGPAIGAHAFEVGNEVREVFINQDKENHIAFTYIDNTHWLADIYQLAQLQLRKLGIQAIYGGEYCTVRDSDLFYSYRRDGLKTGRMATLIWYT</sequence>
<evidence type="ECO:0000256" key="3">
    <source>
        <dbReference type="ARBA" id="ARBA00022679"/>
    </source>
</evidence>
<evidence type="ECO:0000313" key="12">
    <source>
        <dbReference type="Proteomes" id="UP000516072"/>
    </source>
</evidence>
<gene>
    <name evidence="11" type="primary">yfiH</name>
    <name evidence="11" type="ORF">NSCAC_1371</name>
</gene>
<dbReference type="CDD" id="cd16833">
    <property type="entry name" value="YfiH"/>
    <property type="match status" value="1"/>
</dbReference>
<dbReference type="AlphaFoldDB" id="A0A7G1QBR6"/>
<dbReference type="GO" id="GO:0005507">
    <property type="term" value="F:copper ion binding"/>
    <property type="evidence" value="ECO:0007669"/>
    <property type="project" value="TreeGrafter"/>
</dbReference>
<organism evidence="11 12">
    <name type="scientific">Candidatus Nitrosacidococcus tergens</name>
    <dbReference type="NCBI Taxonomy" id="553981"/>
    <lineage>
        <taxon>Bacteria</taxon>
        <taxon>Pseudomonadati</taxon>
        <taxon>Pseudomonadota</taxon>
        <taxon>Gammaproteobacteria</taxon>
        <taxon>Chromatiales</taxon>
        <taxon>Chromatiaceae</taxon>
        <taxon>Candidatus Nitrosacidococcus</taxon>
    </lineage>
</organism>
<evidence type="ECO:0000256" key="10">
    <source>
        <dbReference type="RuleBase" id="RU361274"/>
    </source>
</evidence>
<dbReference type="KEGG" id="ntg:NSCAC_1371"/>
<dbReference type="Proteomes" id="UP000516072">
    <property type="component" value="Chromosome"/>
</dbReference>
<evidence type="ECO:0000256" key="1">
    <source>
        <dbReference type="ARBA" id="ARBA00000553"/>
    </source>
</evidence>
<reference evidence="11 12" key="1">
    <citation type="submission" date="2020-03" db="EMBL/GenBank/DDBJ databases">
        <authorList>
            <person name="Picone N."/>
        </authorList>
    </citation>
    <scope>NUCLEOTIDE SEQUENCE [LARGE SCALE GENOMIC DNA]</scope>
    <source>
        <strain evidence="11">NSCAC1</strain>
    </source>
</reference>
<dbReference type="InterPro" id="IPR038371">
    <property type="entry name" value="Cu_polyphenol_OxRdtase_sf"/>
</dbReference>
<comment type="catalytic activity">
    <reaction evidence="1">
        <text>inosine + phosphate = alpha-D-ribose 1-phosphate + hypoxanthine</text>
        <dbReference type="Rhea" id="RHEA:27646"/>
        <dbReference type="ChEBI" id="CHEBI:17368"/>
        <dbReference type="ChEBI" id="CHEBI:17596"/>
        <dbReference type="ChEBI" id="CHEBI:43474"/>
        <dbReference type="ChEBI" id="CHEBI:57720"/>
        <dbReference type="EC" id="2.4.2.1"/>
    </reaction>
    <physiologicalReaction direction="left-to-right" evidence="1">
        <dbReference type="Rhea" id="RHEA:27647"/>
    </physiologicalReaction>
</comment>
<evidence type="ECO:0000256" key="5">
    <source>
        <dbReference type="ARBA" id="ARBA00022801"/>
    </source>
</evidence>
<dbReference type="Gene3D" id="3.60.140.10">
    <property type="entry name" value="CNF1/YfiH-like putative cysteine hydrolases"/>
    <property type="match status" value="1"/>
</dbReference>
<dbReference type="PANTHER" id="PTHR30616">
    <property type="entry name" value="UNCHARACTERIZED PROTEIN YFIH"/>
    <property type="match status" value="1"/>
</dbReference>
<dbReference type="GO" id="GO:0017061">
    <property type="term" value="F:S-methyl-5-thioadenosine phosphorylase activity"/>
    <property type="evidence" value="ECO:0007669"/>
    <property type="project" value="UniProtKB-EC"/>
</dbReference>
<dbReference type="InterPro" id="IPR003730">
    <property type="entry name" value="Cu_polyphenol_OxRdtase"/>
</dbReference>
<dbReference type="InterPro" id="IPR011324">
    <property type="entry name" value="Cytotoxic_necrot_fac-like_cat"/>
</dbReference>
<evidence type="ECO:0000256" key="4">
    <source>
        <dbReference type="ARBA" id="ARBA00022723"/>
    </source>
</evidence>
<keyword evidence="4" id="KW-0479">Metal-binding</keyword>
<evidence type="ECO:0000313" key="11">
    <source>
        <dbReference type="EMBL" id="CAB1276837.1"/>
    </source>
</evidence>
<keyword evidence="5" id="KW-0378">Hydrolase</keyword>
<evidence type="ECO:0000256" key="6">
    <source>
        <dbReference type="ARBA" id="ARBA00022833"/>
    </source>
</evidence>
<name>A0A7G1QBR6_9GAMM</name>
<accession>A0A7G1QBR6</accession>
<evidence type="ECO:0000256" key="8">
    <source>
        <dbReference type="ARBA" id="ARBA00048968"/>
    </source>
</evidence>
<dbReference type="PANTHER" id="PTHR30616:SF2">
    <property type="entry name" value="PURINE NUCLEOSIDE PHOSPHORYLASE LACC1"/>
    <property type="match status" value="1"/>
</dbReference>
<protein>
    <recommendedName>
        <fullName evidence="10">Purine nucleoside phosphorylase</fullName>
    </recommendedName>
</protein>
<comment type="catalytic activity">
    <reaction evidence="8">
        <text>adenosine + phosphate = alpha-D-ribose 1-phosphate + adenine</text>
        <dbReference type="Rhea" id="RHEA:27642"/>
        <dbReference type="ChEBI" id="CHEBI:16335"/>
        <dbReference type="ChEBI" id="CHEBI:16708"/>
        <dbReference type="ChEBI" id="CHEBI:43474"/>
        <dbReference type="ChEBI" id="CHEBI:57720"/>
        <dbReference type="EC" id="2.4.2.1"/>
    </reaction>
    <physiologicalReaction direction="left-to-right" evidence="8">
        <dbReference type="Rhea" id="RHEA:27643"/>
    </physiologicalReaction>
</comment>
<dbReference type="SUPFAM" id="SSF64438">
    <property type="entry name" value="CNF1/YfiH-like putative cysteine hydrolases"/>
    <property type="match status" value="1"/>
</dbReference>
<keyword evidence="12" id="KW-1185">Reference proteome</keyword>
<dbReference type="NCBIfam" id="TIGR00726">
    <property type="entry name" value="peptidoglycan editing factor PgeF"/>
    <property type="match status" value="1"/>
</dbReference>
<dbReference type="RefSeq" id="WP_197744059.1">
    <property type="nucleotide sequence ID" value="NZ_LR778175.1"/>
</dbReference>